<dbReference type="Pfam" id="PF06028">
    <property type="entry name" value="DUF915"/>
    <property type="match status" value="1"/>
</dbReference>
<feature type="transmembrane region" description="Helical" evidence="1">
    <location>
        <begin position="12"/>
        <end position="31"/>
    </location>
</feature>
<dbReference type="InterPro" id="IPR029058">
    <property type="entry name" value="AB_hydrolase_fold"/>
</dbReference>
<protein>
    <submittedName>
        <fullName evidence="2">Putative alpha/beta hydrolase family protein</fullName>
    </submittedName>
</protein>
<dbReference type="Proteomes" id="UP000245433">
    <property type="component" value="Unassembled WGS sequence"/>
</dbReference>
<gene>
    <name evidence="2" type="ORF">C7384_101325</name>
</gene>
<evidence type="ECO:0000256" key="1">
    <source>
        <dbReference type="SAM" id="Phobius"/>
    </source>
</evidence>
<accession>A0A2U1DFG3</accession>
<keyword evidence="3" id="KW-1185">Reference proteome</keyword>
<keyword evidence="1" id="KW-0472">Membrane</keyword>
<reference evidence="2 3" key="1">
    <citation type="submission" date="2018-04" db="EMBL/GenBank/DDBJ databases">
        <title>Genomic Encyclopedia of Type Strains, Phase IV (KMG-IV): sequencing the most valuable type-strain genomes for metagenomic binning, comparative biology and taxonomic classification.</title>
        <authorList>
            <person name="Goeker M."/>
        </authorList>
    </citation>
    <scope>NUCLEOTIDE SEQUENCE [LARGE SCALE GENOMIC DNA]</scope>
    <source>
        <strain evidence="2 3">DSM 28795</strain>
    </source>
</reference>
<sequence length="288" mass="32751">MTKKLHWWRYCWLGLGLTIIGLGALICFYHPKDQVKELTPRPADTVPTFYLHGYGGTYNSAKNMIAAAQKQPGVQRVLIARVNKNGEVEFEGNWSAGVKKPVIQVVYEDNRNSDFHHNAANFHQVMTSLQGRYHFKKFNVVAHSMGNLTLMYYLADYGQQRQLPQLNKYVAIAGHFNGIRAMDDPANSNQLAADGRPELIKSYYQYLLDHRQNFDMTTVDVLNIYGDLEDGSHSDGSVTNVSSQSLKYLLGDQVHSYRELLIKGKQAQHSQLHENSTVDQAVIKFLWD</sequence>
<dbReference type="Gene3D" id="3.40.50.1820">
    <property type="entry name" value="alpha/beta hydrolase"/>
    <property type="match status" value="1"/>
</dbReference>
<organism evidence="2 3">
    <name type="scientific">Convivina intestini</name>
    <dbReference type="NCBI Taxonomy" id="1505726"/>
    <lineage>
        <taxon>Bacteria</taxon>
        <taxon>Bacillati</taxon>
        <taxon>Bacillota</taxon>
        <taxon>Bacilli</taxon>
        <taxon>Lactobacillales</taxon>
        <taxon>Lactobacillaceae</taxon>
        <taxon>Convivina</taxon>
    </lineage>
</organism>
<keyword evidence="1" id="KW-0812">Transmembrane</keyword>
<dbReference type="SUPFAM" id="SSF53474">
    <property type="entry name" value="alpha/beta-Hydrolases"/>
    <property type="match status" value="1"/>
</dbReference>
<dbReference type="AlphaFoldDB" id="A0A2U1DFG3"/>
<comment type="caution">
    <text evidence="2">The sequence shown here is derived from an EMBL/GenBank/DDBJ whole genome shotgun (WGS) entry which is preliminary data.</text>
</comment>
<dbReference type="InterPro" id="IPR010315">
    <property type="entry name" value="DUF915_hydro-like"/>
</dbReference>
<keyword evidence="2" id="KW-0378">Hydrolase</keyword>
<evidence type="ECO:0000313" key="2">
    <source>
        <dbReference type="EMBL" id="PVY86408.1"/>
    </source>
</evidence>
<evidence type="ECO:0000313" key="3">
    <source>
        <dbReference type="Proteomes" id="UP000245433"/>
    </source>
</evidence>
<dbReference type="GO" id="GO:0016787">
    <property type="term" value="F:hydrolase activity"/>
    <property type="evidence" value="ECO:0007669"/>
    <property type="project" value="UniProtKB-KW"/>
</dbReference>
<keyword evidence="1" id="KW-1133">Transmembrane helix</keyword>
<name>A0A2U1DFG3_9LACO</name>
<dbReference type="RefSeq" id="WP_165806757.1">
    <property type="nucleotide sequence ID" value="NZ_CAKOEX010000001.1"/>
</dbReference>
<proteinExistence type="predicted"/>
<dbReference type="EMBL" id="QEKT01000001">
    <property type="protein sequence ID" value="PVY86408.1"/>
    <property type="molecule type" value="Genomic_DNA"/>
</dbReference>